<sequence length="336" mass="35870">MPNRAPRVAGAVRAMSYPEAAQLLLAFLAVIGLAVMLNGCGESGNGEKLGPRVIPLGQPVPKGGGRRVVGKPYKVAGRWYEPKEVNHYTEVGTASWYGELFHGRRTANGEIYDMNRLSAAHRTLPLPALVRVTNLSNRRTIVVRVNDRGPFSNNRIIDLSSRAAHALGYRKEGVAKVQVTYMGPAPINGDDSFERQFLAQQRWTHYASNEDGPRMDIPKPMALGSLPKPPTPTQKPAPAPSPQLVSAPAQSAPSPQTVSSGSGYAIQAGSFSVEENAMQAHQTLGGIGRVDVAPVTVNGTVYYRVQVGPFGDRISAETARAKVAAAGYSGARVVNP</sequence>
<dbReference type="HAMAP" id="MF_02071">
    <property type="entry name" value="RlpA"/>
    <property type="match status" value="1"/>
</dbReference>
<dbReference type="PROSITE" id="PS51724">
    <property type="entry name" value="SPOR"/>
    <property type="match status" value="1"/>
</dbReference>
<dbReference type="PANTHER" id="PTHR34183">
    <property type="entry name" value="ENDOLYTIC PEPTIDOGLYCAN TRANSGLYCOSYLASE RLPA"/>
    <property type="match status" value="1"/>
</dbReference>
<dbReference type="Gene3D" id="2.40.40.10">
    <property type="entry name" value="RlpA-like domain"/>
    <property type="match status" value="1"/>
</dbReference>
<dbReference type="Proteomes" id="UP001597102">
    <property type="component" value="Unassembled WGS sequence"/>
</dbReference>
<dbReference type="InterPro" id="IPR036908">
    <property type="entry name" value="RlpA-like_sf"/>
</dbReference>
<reference evidence="10" key="1">
    <citation type="journal article" date="2019" name="Int. J. Syst. Evol. Microbiol.">
        <title>The Global Catalogue of Microorganisms (GCM) 10K type strain sequencing project: providing services to taxonomists for standard genome sequencing and annotation.</title>
        <authorList>
            <consortium name="The Broad Institute Genomics Platform"/>
            <consortium name="The Broad Institute Genome Sequencing Center for Infectious Disease"/>
            <person name="Wu L."/>
            <person name="Ma J."/>
        </authorList>
    </citation>
    <scope>NUCLEOTIDE SEQUENCE [LARGE SCALE GENOMIC DNA]</scope>
    <source>
        <strain evidence="10">CCUG 61697</strain>
    </source>
</reference>
<keyword evidence="7" id="KW-0812">Transmembrane</keyword>
<dbReference type="NCBIfam" id="TIGR00413">
    <property type="entry name" value="rlpA"/>
    <property type="match status" value="1"/>
</dbReference>
<dbReference type="InterPro" id="IPR036680">
    <property type="entry name" value="SPOR-like_sf"/>
</dbReference>
<evidence type="ECO:0000256" key="3">
    <source>
        <dbReference type="ARBA" id="ARBA00023316"/>
    </source>
</evidence>
<name>A0ABW3J9N3_9HYPH</name>
<accession>A0ABW3J9N3</accession>
<dbReference type="SUPFAM" id="SSF110997">
    <property type="entry name" value="Sporulation related repeat"/>
    <property type="match status" value="1"/>
</dbReference>
<evidence type="ECO:0000313" key="9">
    <source>
        <dbReference type="EMBL" id="MFD0987165.1"/>
    </source>
</evidence>
<evidence type="ECO:0000256" key="2">
    <source>
        <dbReference type="ARBA" id="ARBA00023239"/>
    </source>
</evidence>
<dbReference type="EC" id="4.2.2.-" evidence="4"/>
<keyword evidence="7" id="KW-1133">Transmembrane helix</keyword>
<feature type="compositionally biased region" description="Pro residues" evidence="6">
    <location>
        <begin position="227"/>
        <end position="241"/>
    </location>
</feature>
<dbReference type="SUPFAM" id="SSF50685">
    <property type="entry name" value="Barwin-like endoglucanases"/>
    <property type="match status" value="1"/>
</dbReference>
<keyword evidence="10" id="KW-1185">Reference proteome</keyword>
<evidence type="ECO:0000256" key="5">
    <source>
        <dbReference type="RuleBase" id="RU003495"/>
    </source>
</evidence>
<evidence type="ECO:0000256" key="1">
    <source>
        <dbReference type="ARBA" id="ARBA00022729"/>
    </source>
</evidence>
<organism evidence="9 10">
    <name type="scientific">Methyloligella solikamskensis</name>
    <dbReference type="NCBI Taxonomy" id="1177756"/>
    <lineage>
        <taxon>Bacteria</taxon>
        <taxon>Pseudomonadati</taxon>
        <taxon>Pseudomonadota</taxon>
        <taxon>Alphaproteobacteria</taxon>
        <taxon>Hyphomicrobiales</taxon>
        <taxon>Hyphomicrobiaceae</taxon>
        <taxon>Methyloligella</taxon>
    </lineage>
</organism>
<dbReference type="InterPro" id="IPR034718">
    <property type="entry name" value="RlpA"/>
</dbReference>
<feature type="transmembrane region" description="Helical" evidence="7">
    <location>
        <begin position="20"/>
        <end position="40"/>
    </location>
</feature>
<dbReference type="PANTHER" id="PTHR34183:SF1">
    <property type="entry name" value="ENDOLYTIC PEPTIDOGLYCAN TRANSGLYCOSYLASE RLPA"/>
    <property type="match status" value="1"/>
</dbReference>
<keyword evidence="3 4" id="KW-0961">Cell wall biogenesis/degradation</keyword>
<gene>
    <name evidence="4" type="primary">rlpA</name>
    <name evidence="9" type="ORF">ACFQ2F_08650</name>
</gene>
<dbReference type="InterPro" id="IPR007730">
    <property type="entry name" value="SPOR-like_dom"/>
</dbReference>
<proteinExistence type="inferred from homology"/>
<feature type="region of interest" description="Disordered" evidence="6">
    <location>
        <begin position="206"/>
        <end position="261"/>
    </location>
</feature>
<dbReference type="CDD" id="cd22268">
    <property type="entry name" value="DPBB_RlpA-like"/>
    <property type="match status" value="1"/>
</dbReference>
<dbReference type="InterPro" id="IPR009009">
    <property type="entry name" value="RlpA-like_DPBB"/>
</dbReference>
<protein>
    <recommendedName>
        <fullName evidence="4">Endolytic peptidoglycan transglycosylase RlpA</fullName>
        <ecNumber evidence="4">4.2.2.-</ecNumber>
    </recommendedName>
</protein>
<comment type="function">
    <text evidence="4">Lytic transglycosylase with a strong preference for naked glycan strands that lack stem peptides.</text>
</comment>
<evidence type="ECO:0000313" key="10">
    <source>
        <dbReference type="Proteomes" id="UP001597102"/>
    </source>
</evidence>
<evidence type="ECO:0000259" key="8">
    <source>
        <dbReference type="PROSITE" id="PS51724"/>
    </source>
</evidence>
<dbReference type="RefSeq" id="WP_379088635.1">
    <property type="nucleotide sequence ID" value="NZ_JBHTJO010000001.1"/>
</dbReference>
<feature type="domain" description="SPOR" evidence="8">
    <location>
        <begin position="258"/>
        <end position="336"/>
    </location>
</feature>
<evidence type="ECO:0000256" key="6">
    <source>
        <dbReference type="SAM" id="MobiDB-lite"/>
    </source>
</evidence>
<comment type="similarity">
    <text evidence="4 5">Belongs to the RlpA family.</text>
</comment>
<dbReference type="Pfam" id="PF03330">
    <property type="entry name" value="DPBB_1"/>
    <property type="match status" value="1"/>
</dbReference>
<dbReference type="Pfam" id="PF05036">
    <property type="entry name" value="SPOR"/>
    <property type="match status" value="1"/>
</dbReference>
<feature type="compositionally biased region" description="Polar residues" evidence="6">
    <location>
        <begin position="248"/>
        <end position="261"/>
    </location>
</feature>
<evidence type="ECO:0000256" key="4">
    <source>
        <dbReference type="HAMAP-Rule" id="MF_02071"/>
    </source>
</evidence>
<keyword evidence="7" id="KW-0472">Membrane</keyword>
<comment type="caution">
    <text evidence="9">The sequence shown here is derived from an EMBL/GenBank/DDBJ whole genome shotgun (WGS) entry which is preliminary data.</text>
</comment>
<dbReference type="EMBL" id="JBHTJO010000001">
    <property type="protein sequence ID" value="MFD0987165.1"/>
    <property type="molecule type" value="Genomic_DNA"/>
</dbReference>
<keyword evidence="2 4" id="KW-0456">Lyase</keyword>
<dbReference type="InterPro" id="IPR012997">
    <property type="entry name" value="RplA"/>
</dbReference>
<dbReference type="Gene3D" id="3.30.70.1070">
    <property type="entry name" value="Sporulation related repeat"/>
    <property type="match status" value="1"/>
</dbReference>
<keyword evidence="1" id="KW-0732">Signal</keyword>
<evidence type="ECO:0000256" key="7">
    <source>
        <dbReference type="SAM" id="Phobius"/>
    </source>
</evidence>